<gene>
    <name evidence="1" type="ORF">BUFA31_25570</name>
</gene>
<accession>A0ABQ1E353</accession>
<evidence type="ECO:0000313" key="2">
    <source>
        <dbReference type="Proteomes" id="UP000620147"/>
    </source>
</evidence>
<sequence>MKPTLTAEQKLRCLHGTFAAEGMQISIKTQTALHRLDSGKATMDELLREAIARHNRKQ</sequence>
<dbReference type="InterPro" id="IPR043038">
    <property type="entry name" value="VbhA_sf"/>
</dbReference>
<dbReference type="Proteomes" id="UP000620147">
    <property type="component" value="Unassembled WGS sequence"/>
</dbReference>
<name>A0ABQ1E353_9FIRM</name>
<comment type="caution">
    <text evidence="1">The sequence shown here is derived from an EMBL/GenBank/DDBJ whole genome shotgun (WGS) entry which is preliminary data.</text>
</comment>
<dbReference type="EMBL" id="BLYJ01000045">
    <property type="protein sequence ID" value="GFO89393.1"/>
    <property type="molecule type" value="Genomic_DNA"/>
</dbReference>
<proteinExistence type="predicted"/>
<reference evidence="1 2" key="1">
    <citation type="submission" date="2020-06" db="EMBL/GenBank/DDBJ databases">
        <title>Characterization of fructooligosaccharide metabolism and fructooligosaccharide-degrading enzymes in human commensal butyrate producers.</title>
        <authorList>
            <person name="Tanno H."/>
            <person name="Fujii T."/>
            <person name="Hirano K."/>
            <person name="Maeno S."/>
            <person name="Tonozuka T."/>
            <person name="Sakamoto M."/>
            <person name="Ohkuma M."/>
            <person name="Tochio T."/>
            <person name="Endo A."/>
        </authorList>
    </citation>
    <scope>NUCLEOTIDE SEQUENCE [LARGE SCALE GENOMIC DNA]</scope>
    <source>
        <strain evidence="1 2">JCM 31056</strain>
    </source>
</reference>
<dbReference type="Gene3D" id="1.10.8.1050">
    <property type="entry name" value="Antitoxin VbhA-like"/>
    <property type="match status" value="1"/>
</dbReference>
<evidence type="ECO:0008006" key="3">
    <source>
        <dbReference type="Google" id="ProtNLM"/>
    </source>
</evidence>
<evidence type="ECO:0000313" key="1">
    <source>
        <dbReference type="EMBL" id="GFO89393.1"/>
    </source>
</evidence>
<organism evidence="1 2">
    <name type="scientific">Butyricicoccus faecihominis</name>
    <dbReference type="NCBI Taxonomy" id="1712515"/>
    <lineage>
        <taxon>Bacteria</taxon>
        <taxon>Bacillati</taxon>
        <taxon>Bacillota</taxon>
        <taxon>Clostridia</taxon>
        <taxon>Eubacteriales</taxon>
        <taxon>Butyricicoccaceae</taxon>
        <taxon>Butyricicoccus</taxon>
    </lineage>
</organism>
<protein>
    <recommendedName>
        <fullName evidence="3">Antitoxin VbhA domain-containing protein</fullName>
    </recommendedName>
</protein>
<keyword evidence="2" id="KW-1185">Reference proteome</keyword>